<reference evidence="5 6" key="1">
    <citation type="submission" date="2023-07" db="EMBL/GenBank/DDBJ databases">
        <title>Sorghum-associated microbial communities from plants grown in Nebraska, USA.</title>
        <authorList>
            <person name="Schachtman D."/>
        </authorList>
    </citation>
    <scope>NUCLEOTIDE SEQUENCE [LARGE SCALE GENOMIC DNA]</scope>
    <source>
        <strain evidence="5 6">BE187</strain>
    </source>
</reference>
<evidence type="ECO:0000313" key="5">
    <source>
        <dbReference type="EMBL" id="MDR7099154.1"/>
    </source>
</evidence>
<dbReference type="PRINTS" id="PR00598">
    <property type="entry name" value="HTHMARR"/>
</dbReference>
<comment type="caution">
    <text evidence="5">The sequence shown here is derived from an EMBL/GenBank/DDBJ whole genome shotgun (WGS) entry which is preliminary data.</text>
</comment>
<evidence type="ECO:0000256" key="3">
    <source>
        <dbReference type="ARBA" id="ARBA00023163"/>
    </source>
</evidence>
<feature type="domain" description="HTH marR-type" evidence="4">
    <location>
        <begin position="14"/>
        <end position="147"/>
    </location>
</feature>
<dbReference type="InterPro" id="IPR000835">
    <property type="entry name" value="HTH_MarR-typ"/>
</dbReference>
<evidence type="ECO:0000313" key="6">
    <source>
        <dbReference type="Proteomes" id="UP001267878"/>
    </source>
</evidence>
<dbReference type="SUPFAM" id="SSF46785">
    <property type="entry name" value="Winged helix' DNA-binding domain"/>
    <property type="match status" value="1"/>
</dbReference>
<dbReference type="InterPro" id="IPR036388">
    <property type="entry name" value="WH-like_DNA-bd_sf"/>
</dbReference>
<dbReference type="InterPro" id="IPR036390">
    <property type="entry name" value="WH_DNA-bd_sf"/>
</dbReference>
<dbReference type="Pfam" id="PF01047">
    <property type="entry name" value="MarR"/>
    <property type="match status" value="1"/>
</dbReference>
<gene>
    <name evidence="5" type="ORF">J2X04_001501</name>
</gene>
<dbReference type="Gene3D" id="1.10.10.10">
    <property type="entry name" value="Winged helix-like DNA-binding domain superfamily/Winged helix DNA-binding domain"/>
    <property type="match status" value="1"/>
</dbReference>
<dbReference type="SMART" id="SM00347">
    <property type="entry name" value="HTH_MARR"/>
    <property type="match status" value="1"/>
</dbReference>
<accession>A0ABU1VNV7</accession>
<dbReference type="InterPro" id="IPR039422">
    <property type="entry name" value="MarR/SlyA-like"/>
</dbReference>
<keyword evidence="3" id="KW-0804">Transcription</keyword>
<dbReference type="GO" id="GO:0003677">
    <property type="term" value="F:DNA binding"/>
    <property type="evidence" value="ECO:0007669"/>
    <property type="project" value="UniProtKB-KW"/>
</dbReference>
<sequence length="154" mass="16908">MNTPTPPSSPPWGGSSLALLLREIRAAFWTQMEAELRAAGHELNFSQYITLKHLADGSASVTDLAGVAQLNPGAMTRLLDKLEQRGIVARVADPNDRRALRIHLTEVGVAIWNDINHCGQGVRERATRGMSDADSEILIRLLTQIRDNLSSSER</sequence>
<evidence type="ECO:0000259" key="4">
    <source>
        <dbReference type="PROSITE" id="PS50995"/>
    </source>
</evidence>
<keyword evidence="1" id="KW-0805">Transcription regulation</keyword>
<keyword evidence="2 5" id="KW-0238">DNA-binding</keyword>
<dbReference type="RefSeq" id="WP_310053339.1">
    <property type="nucleotide sequence ID" value="NZ_JAVDVW010000001.1"/>
</dbReference>
<dbReference type="PANTHER" id="PTHR33164:SF64">
    <property type="entry name" value="TRANSCRIPTIONAL REGULATOR SLYA"/>
    <property type="match status" value="1"/>
</dbReference>
<keyword evidence="6" id="KW-1185">Reference proteome</keyword>
<organism evidence="5 6">
    <name type="scientific">Agrilutibacter niabensis</name>
    <dbReference type="NCBI Taxonomy" id="380628"/>
    <lineage>
        <taxon>Bacteria</taxon>
        <taxon>Pseudomonadati</taxon>
        <taxon>Pseudomonadota</taxon>
        <taxon>Gammaproteobacteria</taxon>
        <taxon>Lysobacterales</taxon>
        <taxon>Lysobacteraceae</taxon>
        <taxon>Agrilutibacter</taxon>
    </lineage>
</organism>
<name>A0ABU1VNV7_9GAMM</name>
<dbReference type="PANTHER" id="PTHR33164">
    <property type="entry name" value="TRANSCRIPTIONAL REGULATOR, MARR FAMILY"/>
    <property type="match status" value="1"/>
</dbReference>
<proteinExistence type="predicted"/>
<evidence type="ECO:0000256" key="1">
    <source>
        <dbReference type="ARBA" id="ARBA00023015"/>
    </source>
</evidence>
<dbReference type="Proteomes" id="UP001267878">
    <property type="component" value="Unassembled WGS sequence"/>
</dbReference>
<dbReference type="EMBL" id="JAVDVW010000001">
    <property type="protein sequence ID" value="MDR7099154.1"/>
    <property type="molecule type" value="Genomic_DNA"/>
</dbReference>
<protein>
    <submittedName>
        <fullName evidence="5">DNA-binding MarR family transcriptional regulator</fullName>
    </submittedName>
</protein>
<dbReference type="PROSITE" id="PS50995">
    <property type="entry name" value="HTH_MARR_2"/>
    <property type="match status" value="1"/>
</dbReference>
<evidence type="ECO:0000256" key="2">
    <source>
        <dbReference type="ARBA" id="ARBA00023125"/>
    </source>
</evidence>